<evidence type="ECO:0000256" key="2">
    <source>
        <dbReference type="ARBA" id="ARBA00023125"/>
    </source>
</evidence>
<comment type="caution">
    <text evidence="7">The sequence shown here is derived from an EMBL/GenBank/DDBJ whole genome shotgun (WGS) entry which is preliminary data.</text>
</comment>
<accession>A0ABR0K2J8</accession>
<dbReference type="CDD" id="cd00067">
    <property type="entry name" value="GAL4"/>
    <property type="match status" value="1"/>
</dbReference>
<evidence type="ECO:0000256" key="1">
    <source>
        <dbReference type="ARBA" id="ARBA00023015"/>
    </source>
</evidence>
<keyword evidence="4" id="KW-0539">Nucleus</keyword>
<proteinExistence type="predicted"/>
<reference evidence="7 8" key="1">
    <citation type="submission" date="2023-08" db="EMBL/GenBank/DDBJ databases">
        <title>Black Yeasts Isolated from many extreme environments.</title>
        <authorList>
            <person name="Coleine C."/>
            <person name="Stajich J.E."/>
            <person name="Selbmann L."/>
        </authorList>
    </citation>
    <scope>NUCLEOTIDE SEQUENCE [LARGE SCALE GENOMIC DNA]</scope>
    <source>
        <strain evidence="7 8">CCFEE 5885</strain>
    </source>
</reference>
<gene>
    <name evidence="7" type="ORF">LTR24_007532</name>
</gene>
<dbReference type="Proteomes" id="UP001345013">
    <property type="component" value="Unassembled WGS sequence"/>
</dbReference>
<dbReference type="InterPro" id="IPR036864">
    <property type="entry name" value="Zn2-C6_fun-type_DNA-bd_sf"/>
</dbReference>
<dbReference type="PANTHER" id="PTHR37534">
    <property type="entry name" value="TRANSCRIPTIONAL ACTIVATOR PROTEIN UGA3"/>
    <property type="match status" value="1"/>
</dbReference>
<protein>
    <recommendedName>
        <fullName evidence="6">Zn(2)-C6 fungal-type domain-containing protein</fullName>
    </recommendedName>
</protein>
<keyword evidence="3" id="KW-0804">Transcription</keyword>
<feature type="region of interest" description="Disordered" evidence="5">
    <location>
        <begin position="1"/>
        <end position="26"/>
    </location>
</feature>
<organism evidence="7 8">
    <name type="scientific">Lithohypha guttulata</name>
    <dbReference type="NCBI Taxonomy" id="1690604"/>
    <lineage>
        <taxon>Eukaryota</taxon>
        <taxon>Fungi</taxon>
        <taxon>Dikarya</taxon>
        <taxon>Ascomycota</taxon>
        <taxon>Pezizomycotina</taxon>
        <taxon>Eurotiomycetes</taxon>
        <taxon>Chaetothyriomycetidae</taxon>
        <taxon>Chaetothyriales</taxon>
        <taxon>Trichomeriaceae</taxon>
        <taxon>Lithohypha</taxon>
    </lineage>
</organism>
<dbReference type="SUPFAM" id="SSF57701">
    <property type="entry name" value="Zn2/Cys6 DNA-binding domain"/>
    <property type="match status" value="1"/>
</dbReference>
<evidence type="ECO:0000313" key="8">
    <source>
        <dbReference type="Proteomes" id="UP001345013"/>
    </source>
</evidence>
<evidence type="ECO:0000256" key="4">
    <source>
        <dbReference type="ARBA" id="ARBA00023242"/>
    </source>
</evidence>
<evidence type="ECO:0000313" key="7">
    <source>
        <dbReference type="EMBL" id="KAK5084108.1"/>
    </source>
</evidence>
<keyword evidence="8" id="KW-1185">Reference proteome</keyword>
<keyword evidence="2" id="KW-0238">DNA-binding</keyword>
<name>A0ABR0K2J8_9EURO</name>
<feature type="domain" description="Zn(2)-C6 fungal-type" evidence="6">
    <location>
        <begin position="32"/>
        <end position="62"/>
    </location>
</feature>
<dbReference type="PROSITE" id="PS00463">
    <property type="entry name" value="ZN2_CY6_FUNGAL_1"/>
    <property type="match status" value="1"/>
</dbReference>
<evidence type="ECO:0000256" key="3">
    <source>
        <dbReference type="ARBA" id="ARBA00023163"/>
    </source>
</evidence>
<keyword evidence="1" id="KW-0805">Transcription regulation</keyword>
<evidence type="ECO:0000256" key="5">
    <source>
        <dbReference type="SAM" id="MobiDB-lite"/>
    </source>
</evidence>
<evidence type="ECO:0000259" key="6">
    <source>
        <dbReference type="PROSITE" id="PS00463"/>
    </source>
</evidence>
<dbReference type="EMBL" id="JAVRRG010000115">
    <property type="protein sequence ID" value="KAK5084108.1"/>
    <property type="molecule type" value="Genomic_DNA"/>
</dbReference>
<dbReference type="InterPro" id="IPR001138">
    <property type="entry name" value="Zn2Cys6_DnaBD"/>
</dbReference>
<sequence>MSEAAGDYNAPAPPLSTAQKERKPRKFGDLKPCERCKAQHLKCVYNPETSRCQRCERSGHDCVRSTKKIRFRDVPVSKFQDNRKNVTNATTSSASRALTFVDETKASYKSHAGKSRDEALLAERTLNNAAVESGSSKQNHEVVTPADSQLFPTTTELQKTTFGIEEKSHVSGDEYEESDAVTVNNEAQQGQDILPVPQMVSPTNGSFALNFEHDHLGLTRVFDSDRVSATSFGSSPRRWIGRIAPTQFLDQMVKVPSAGTAKETQQYLEAVLLRYFHEELAPWFDLCDPDQHFALVVPQRAREPGPLRSALLTISARNISRNKRFRSGTGVVEWKGRLLPDLKEEFAMPYQNDCIQDLLQLSMDPKKLHDETLLAAVITLRTDEEMGVNMQGEEEDQQLFLKIGSMFVDVQLPAYLALPHSSPEVFHPSLDDNIVHSNTTSPSVQTETELGASGLRQACFWTAFRQDLHAAFLKQQPVRFPLSRCEAFRQLTPATDAVWANRMVTFCADVLEFCYGSDSVDAKVAPAYTDQQRWRELRSYEESLCALLPVTFEPTYCSEPNVAQGNVFPEIWYLDSCHVSGTTYVELARMLLEVFNPTRPKLGHGFLAATNAFISSTKKILFRLCGIALSNHQCPPSLINACLGISMFGEYFEDPMEQDALLGVLGRMSDRYAYPTSQIVSSLRRAWYSNEERPATSNSNMDLG</sequence>
<dbReference type="PANTHER" id="PTHR37534:SF2">
    <property type="entry name" value="N-ACETYLTRANSFERASE DOMAIN-CONTAINING PROTEIN"/>
    <property type="match status" value="1"/>
</dbReference>